<dbReference type="AlphaFoldDB" id="A0A0L0NUM5"/>
<protein>
    <submittedName>
        <fullName evidence="1">Uncharacterized protein</fullName>
    </submittedName>
</protein>
<proteinExistence type="predicted"/>
<dbReference type="Proteomes" id="UP000037122">
    <property type="component" value="Unassembled WGS sequence"/>
</dbReference>
<evidence type="ECO:0000313" key="2">
    <source>
        <dbReference type="Proteomes" id="UP000037122"/>
    </source>
</evidence>
<comment type="caution">
    <text evidence="1">The sequence shown here is derived from an EMBL/GenBank/DDBJ whole genome shotgun (WGS) entry which is preliminary data.</text>
</comment>
<evidence type="ECO:0000313" key="1">
    <source>
        <dbReference type="EMBL" id="KND97733.1"/>
    </source>
</evidence>
<sequence>MEDAFLNDTDEHGSLLSLNDVVAAILRSYDKGTRSAFEPAQIAQV</sequence>
<gene>
    <name evidence="1" type="ORF">QG37_06143</name>
</gene>
<reference evidence="2" key="1">
    <citation type="journal article" date="2015" name="BMC Genomics">
        <title>Draft genome of a commonly misdiagnosed multidrug resistant pathogen Candida auris.</title>
        <authorList>
            <person name="Chatterjee S."/>
            <person name="Alampalli S.V."/>
            <person name="Nageshan R.K."/>
            <person name="Chettiar S.T."/>
            <person name="Joshi S."/>
            <person name="Tatu U.S."/>
        </authorList>
    </citation>
    <scope>NUCLEOTIDE SEQUENCE [LARGE SCALE GENOMIC DNA]</scope>
    <source>
        <strain evidence="2">6684</strain>
    </source>
</reference>
<accession>A0A0L0NUM5</accession>
<dbReference type="VEuPathDB" id="FungiDB:QG37_06143"/>
<dbReference type="EMBL" id="LGST01000041">
    <property type="protein sequence ID" value="KND97733.1"/>
    <property type="molecule type" value="Genomic_DNA"/>
</dbReference>
<organism evidence="1 2">
    <name type="scientific">Candidozyma auris</name>
    <name type="common">Yeast</name>
    <name type="synonym">Candida auris</name>
    <dbReference type="NCBI Taxonomy" id="498019"/>
    <lineage>
        <taxon>Eukaryota</taxon>
        <taxon>Fungi</taxon>
        <taxon>Dikarya</taxon>
        <taxon>Ascomycota</taxon>
        <taxon>Saccharomycotina</taxon>
        <taxon>Pichiomycetes</taxon>
        <taxon>Metschnikowiaceae</taxon>
        <taxon>Candidozyma</taxon>
    </lineage>
</organism>
<name>A0A0L0NUM5_CANAR</name>